<protein>
    <submittedName>
        <fullName evidence="1">Uncharacterized protein</fullName>
    </submittedName>
</protein>
<sequence>MKYGIACMVLIVSGCSTWHGTGNRFQSNSFLGYVEPIGHTESHILGDKGKLVKIENPRVTPRSLEGSPLLIEKGECVAIDLAHGGWSISPFEPWHEKLLTEKSGVRSEVAITTAIYERVNSTSLVIKEGEKYPTSTEYNVLINDGQLIKRPFPFEDAPVYGPRTYNGGDLIFQLSMSELDEEEIKNLTTDILDSTQKLSEELPESANTENFYSATARALTDATLNISGAGIVAVGIDAVELFAKAYGDLHKSDDAIMQHTFSLQAPNETENLSQPILRTGYYPLVRVSTNGTIENLKNLEYDPVKPEMVYSDSVTPPIWLSFRVRKVKGCTNKS</sequence>
<evidence type="ECO:0000313" key="2">
    <source>
        <dbReference type="Proteomes" id="UP001441914"/>
    </source>
</evidence>
<gene>
    <name evidence="1" type="ORF">QYQ95_08890</name>
</gene>
<organism evidence="1 2">
    <name type="scientific">Vibrio cyclitrophicus ZF270</name>
    <dbReference type="NCBI Taxonomy" id="1136176"/>
    <lineage>
        <taxon>Bacteria</taxon>
        <taxon>Pseudomonadati</taxon>
        <taxon>Pseudomonadota</taxon>
        <taxon>Gammaproteobacteria</taxon>
        <taxon>Vibrionales</taxon>
        <taxon>Vibrionaceae</taxon>
        <taxon>Vibrio</taxon>
    </lineage>
</organism>
<accession>A0AAN0LKR7</accession>
<dbReference type="PROSITE" id="PS51257">
    <property type="entry name" value="PROKAR_LIPOPROTEIN"/>
    <property type="match status" value="1"/>
</dbReference>
<proteinExistence type="predicted"/>
<dbReference type="RefSeq" id="WP_016792381.1">
    <property type="nucleotide sequence ID" value="NZ_AIDR02000018.1"/>
</dbReference>
<dbReference type="Proteomes" id="UP001441914">
    <property type="component" value="Chromosome 1"/>
</dbReference>
<reference evidence="1 2" key="1">
    <citation type="journal article" date="2024" name="Elife">
        <title>Polysaccharide breakdown products drive degradation-dispersal cycles of foraging bacteria through changes in metabolism and motility.</title>
        <authorList>
            <person name="Stubbusch A.K."/>
            <person name="Keegstra J.M."/>
            <person name="Schwartzman J."/>
            <person name="Pontrelli S."/>
            <person name="Clerc E.E."/>
            <person name="Stocker R."/>
            <person name="Magnabosco C."/>
            <person name="Schubert O.T."/>
            <person name="Ackermann M."/>
            <person name="D'Souza G.G."/>
        </authorList>
    </citation>
    <scope>NUCLEOTIDE SEQUENCE [LARGE SCALE GENOMIC DNA]</scope>
    <source>
        <strain evidence="1 2">ZF270</strain>
    </source>
</reference>
<evidence type="ECO:0000313" key="1">
    <source>
        <dbReference type="EMBL" id="WZS84614.1"/>
    </source>
</evidence>
<name>A0AAN0LKR7_9VIBR</name>
<keyword evidence="2" id="KW-1185">Reference proteome</keyword>
<dbReference type="EMBL" id="CP135176">
    <property type="protein sequence ID" value="WZS84614.1"/>
    <property type="molecule type" value="Genomic_DNA"/>
</dbReference>
<dbReference type="AlphaFoldDB" id="A0AAN0LKR7"/>